<dbReference type="NCBIfam" id="TIGR03666">
    <property type="entry name" value="Rv2061_F420"/>
    <property type="match status" value="1"/>
</dbReference>
<dbReference type="InterPro" id="IPR052019">
    <property type="entry name" value="F420H2_bilvrd_red/Heme_oxyg"/>
</dbReference>
<dbReference type="AlphaFoldDB" id="A0A7K1V7M9"/>
<evidence type="ECO:0000259" key="2">
    <source>
        <dbReference type="Pfam" id="PF01243"/>
    </source>
</evidence>
<dbReference type="EC" id="1.-.-.-" evidence="3"/>
<protein>
    <submittedName>
        <fullName evidence="3">PPOX class F420-dependent oxidoreductase</fullName>
        <ecNumber evidence="3">1.-.-.-</ecNumber>
    </submittedName>
</protein>
<evidence type="ECO:0000313" key="4">
    <source>
        <dbReference type="Proteomes" id="UP000466794"/>
    </source>
</evidence>
<dbReference type="SUPFAM" id="SSF50475">
    <property type="entry name" value="FMN-binding split barrel"/>
    <property type="match status" value="1"/>
</dbReference>
<keyword evidence="4" id="KW-1185">Reference proteome</keyword>
<proteinExistence type="predicted"/>
<dbReference type="InterPro" id="IPR019965">
    <property type="entry name" value="PPOX_F420-dep_Rv2061_put"/>
</dbReference>
<feature type="domain" description="Pyridoxamine 5'-phosphate oxidase N-terminal" evidence="2">
    <location>
        <begin position="23"/>
        <end position="117"/>
    </location>
</feature>
<dbReference type="InterPro" id="IPR012349">
    <property type="entry name" value="Split_barrel_FMN-bd"/>
</dbReference>
<dbReference type="EMBL" id="WRPP01000010">
    <property type="protein sequence ID" value="MVU82636.1"/>
    <property type="molecule type" value="Genomic_DNA"/>
</dbReference>
<dbReference type="PANTHER" id="PTHR35176">
    <property type="entry name" value="HEME OXYGENASE HI_0854-RELATED"/>
    <property type="match status" value="1"/>
</dbReference>
<accession>A0A7K1V7M9</accession>
<reference evidence="3 4" key="1">
    <citation type="submission" date="2019-12" db="EMBL/GenBank/DDBJ databases">
        <title>Nocardia sp. nov. ET3-3 isolated from soil.</title>
        <authorList>
            <person name="Kanchanasin P."/>
            <person name="Tanasupawat S."/>
            <person name="Yuki M."/>
            <person name="Kudo T."/>
        </authorList>
    </citation>
    <scope>NUCLEOTIDE SEQUENCE [LARGE SCALE GENOMIC DNA]</scope>
    <source>
        <strain evidence="3 4">ET3-3</strain>
    </source>
</reference>
<name>A0A7K1V7M9_9NOCA</name>
<dbReference type="Pfam" id="PF01243">
    <property type="entry name" value="PNPOx_N"/>
    <property type="match status" value="1"/>
</dbReference>
<evidence type="ECO:0000256" key="1">
    <source>
        <dbReference type="ARBA" id="ARBA00023002"/>
    </source>
</evidence>
<dbReference type="Proteomes" id="UP000466794">
    <property type="component" value="Unassembled WGS sequence"/>
</dbReference>
<dbReference type="PANTHER" id="PTHR35176:SF11">
    <property type="entry name" value="PYRIDOXAMINE 5'-PHOSPHATE OXIDASE FAMILY PROTEIN"/>
    <property type="match status" value="1"/>
</dbReference>
<dbReference type="GO" id="GO:0070967">
    <property type="term" value="F:coenzyme F420 binding"/>
    <property type="evidence" value="ECO:0007669"/>
    <property type="project" value="TreeGrafter"/>
</dbReference>
<evidence type="ECO:0000313" key="3">
    <source>
        <dbReference type="EMBL" id="MVU82636.1"/>
    </source>
</evidence>
<comment type="caution">
    <text evidence="3">The sequence shown here is derived from an EMBL/GenBank/DDBJ whole genome shotgun (WGS) entry which is preliminary data.</text>
</comment>
<dbReference type="GO" id="GO:0016627">
    <property type="term" value="F:oxidoreductase activity, acting on the CH-CH group of donors"/>
    <property type="evidence" value="ECO:0007669"/>
    <property type="project" value="TreeGrafter"/>
</dbReference>
<dbReference type="GO" id="GO:0005829">
    <property type="term" value="C:cytosol"/>
    <property type="evidence" value="ECO:0007669"/>
    <property type="project" value="TreeGrafter"/>
</dbReference>
<keyword evidence="1 3" id="KW-0560">Oxidoreductase</keyword>
<gene>
    <name evidence="3" type="ORF">GPX89_36065</name>
</gene>
<dbReference type="InterPro" id="IPR011576">
    <property type="entry name" value="Pyridox_Oxase_N"/>
</dbReference>
<dbReference type="Gene3D" id="2.30.110.10">
    <property type="entry name" value="Electron Transport, Fmn-binding Protein, Chain A"/>
    <property type="match status" value="1"/>
</dbReference>
<sequence>MHGLRTAGADGAHYAAGVENTFEALGKANYVQLTTFKKDGTPVGTPVWAVLDDGRLYVWTVTDSWKVKRIRRNPEVTLQPCDFRGKTHGEMVKGSALILDPAGSERTRDLIKRRYGIMGWISITLSKIRRGDTGTIGIEIAPA</sequence>
<organism evidence="3 4">
    <name type="scientific">Nocardia terrae</name>
    <dbReference type="NCBI Taxonomy" id="2675851"/>
    <lineage>
        <taxon>Bacteria</taxon>
        <taxon>Bacillati</taxon>
        <taxon>Actinomycetota</taxon>
        <taxon>Actinomycetes</taxon>
        <taxon>Mycobacteriales</taxon>
        <taxon>Nocardiaceae</taxon>
        <taxon>Nocardia</taxon>
    </lineage>
</organism>